<name>A0ABP8UUW9_9ACTN</name>
<proteinExistence type="predicted"/>
<reference evidence="5" key="1">
    <citation type="journal article" date="2019" name="Int. J. Syst. Evol. Microbiol.">
        <title>The Global Catalogue of Microorganisms (GCM) 10K type strain sequencing project: providing services to taxonomists for standard genome sequencing and annotation.</title>
        <authorList>
            <consortium name="The Broad Institute Genomics Platform"/>
            <consortium name="The Broad Institute Genome Sequencing Center for Infectious Disease"/>
            <person name="Wu L."/>
            <person name="Ma J."/>
        </authorList>
    </citation>
    <scope>NUCLEOTIDE SEQUENCE [LARGE SCALE GENOMIC DNA]</scope>
    <source>
        <strain evidence="5">JCM 17939</strain>
    </source>
</reference>
<dbReference type="Pfam" id="PF00553">
    <property type="entry name" value="CBM_2"/>
    <property type="match status" value="1"/>
</dbReference>
<sequence>MGRHTRKPEDGAGADPGDYRPADPGDYRPVRNRRIGKMPLLPTVAGVLAIGAIVSAVSTQQISLNFAGGTPSGGASPIVTVSGPPDQPGGHTTGNESESGRVSRGAARSGVVVTVRTTAASARGFQGEATIVNHGTTTVKGWTLVLRYAQARISAVSGGRAVRTGTVLIVRNLATRPSIAPGRTVRVRFTATGTATTPSGCTFNGKTCRP</sequence>
<evidence type="ECO:0000256" key="1">
    <source>
        <dbReference type="SAM" id="MobiDB-lite"/>
    </source>
</evidence>
<evidence type="ECO:0000313" key="4">
    <source>
        <dbReference type="EMBL" id="GAA4640140.1"/>
    </source>
</evidence>
<feature type="region of interest" description="Disordered" evidence="1">
    <location>
        <begin position="1"/>
        <end position="31"/>
    </location>
</feature>
<evidence type="ECO:0000259" key="3">
    <source>
        <dbReference type="PROSITE" id="PS51173"/>
    </source>
</evidence>
<dbReference type="InterPro" id="IPR008965">
    <property type="entry name" value="CBM2/CBM3_carb-bd_dom_sf"/>
</dbReference>
<dbReference type="EMBL" id="BAABHK010000031">
    <property type="protein sequence ID" value="GAA4640140.1"/>
    <property type="molecule type" value="Genomic_DNA"/>
</dbReference>
<keyword evidence="2" id="KW-0812">Transmembrane</keyword>
<dbReference type="SUPFAM" id="SSF49384">
    <property type="entry name" value="Carbohydrate-binding domain"/>
    <property type="match status" value="1"/>
</dbReference>
<dbReference type="SMART" id="SM00637">
    <property type="entry name" value="CBD_II"/>
    <property type="match status" value="1"/>
</dbReference>
<keyword evidence="2" id="KW-0472">Membrane</keyword>
<gene>
    <name evidence="4" type="ORF">GCM10023196_104460</name>
</gene>
<feature type="domain" description="CBM2" evidence="3">
    <location>
        <begin position="104"/>
        <end position="210"/>
    </location>
</feature>
<accession>A0ABP8UUW9</accession>
<dbReference type="Gene3D" id="2.60.40.290">
    <property type="match status" value="1"/>
</dbReference>
<evidence type="ECO:0000256" key="2">
    <source>
        <dbReference type="SAM" id="Phobius"/>
    </source>
</evidence>
<keyword evidence="5" id="KW-1185">Reference proteome</keyword>
<feature type="compositionally biased region" description="Basic and acidic residues" evidence="1">
    <location>
        <begin position="17"/>
        <end position="29"/>
    </location>
</feature>
<feature type="transmembrane region" description="Helical" evidence="2">
    <location>
        <begin position="38"/>
        <end position="57"/>
    </location>
</feature>
<dbReference type="Proteomes" id="UP001501442">
    <property type="component" value="Unassembled WGS sequence"/>
</dbReference>
<feature type="region of interest" description="Disordered" evidence="1">
    <location>
        <begin position="75"/>
        <end position="107"/>
    </location>
</feature>
<dbReference type="InterPro" id="IPR012291">
    <property type="entry name" value="CBM2_carb-bd_dom_sf"/>
</dbReference>
<comment type="caution">
    <text evidence="4">The sequence shown here is derived from an EMBL/GenBank/DDBJ whole genome shotgun (WGS) entry which is preliminary data.</text>
</comment>
<evidence type="ECO:0000313" key="5">
    <source>
        <dbReference type="Proteomes" id="UP001501442"/>
    </source>
</evidence>
<dbReference type="PROSITE" id="PS51173">
    <property type="entry name" value="CBM2"/>
    <property type="match status" value="1"/>
</dbReference>
<organism evidence="4 5">
    <name type="scientific">Actinoallomurus vinaceus</name>
    <dbReference type="NCBI Taxonomy" id="1080074"/>
    <lineage>
        <taxon>Bacteria</taxon>
        <taxon>Bacillati</taxon>
        <taxon>Actinomycetota</taxon>
        <taxon>Actinomycetes</taxon>
        <taxon>Streptosporangiales</taxon>
        <taxon>Thermomonosporaceae</taxon>
        <taxon>Actinoallomurus</taxon>
    </lineage>
</organism>
<dbReference type="InterPro" id="IPR001919">
    <property type="entry name" value="CBD2"/>
</dbReference>
<protein>
    <recommendedName>
        <fullName evidence="3">CBM2 domain-containing protein</fullName>
    </recommendedName>
</protein>
<keyword evidence="2" id="KW-1133">Transmembrane helix</keyword>